<feature type="compositionally biased region" description="Basic and acidic residues" evidence="6">
    <location>
        <begin position="572"/>
        <end position="582"/>
    </location>
</feature>
<keyword evidence="2" id="KW-0547">Nucleotide-binding</keyword>
<evidence type="ECO:0000313" key="9">
    <source>
        <dbReference type="Proteomes" id="UP000053664"/>
    </source>
</evidence>
<dbReference type="InterPro" id="IPR000719">
    <property type="entry name" value="Prot_kinase_dom"/>
</dbReference>
<feature type="compositionally biased region" description="Low complexity" evidence="6">
    <location>
        <begin position="801"/>
        <end position="815"/>
    </location>
</feature>
<dbReference type="GO" id="GO:0004713">
    <property type="term" value="F:protein tyrosine kinase activity"/>
    <property type="evidence" value="ECO:0007669"/>
    <property type="project" value="TreeGrafter"/>
</dbReference>
<feature type="region of interest" description="Disordered" evidence="6">
    <location>
        <begin position="981"/>
        <end position="1030"/>
    </location>
</feature>
<dbReference type="SUPFAM" id="SSF56112">
    <property type="entry name" value="Protein kinase-like (PK-like)"/>
    <property type="match status" value="1"/>
</dbReference>
<dbReference type="GO" id="GO:0110031">
    <property type="term" value="P:negative regulation of G2/MI transition of meiotic cell cycle"/>
    <property type="evidence" value="ECO:0007669"/>
    <property type="project" value="TreeGrafter"/>
</dbReference>
<dbReference type="PROSITE" id="PS00108">
    <property type="entry name" value="PROTEIN_KINASE_ST"/>
    <property type="match status" value="1"/>
</dbReference>
<dbReference type="HOGENOM" id="CLU_295630_0_0_1"/>
<feature type="region of interest" description="Disordered" evidence="6">
    <location>
        <begin position="559"/>
        <end position="625"/>
    </location>
</feature>
<keyword evidence="1" id="KW-0808">Transferase</keyword>
<feature type="compositionally biased region" description="Basic and acidic residues" evidence="6">
    <location>
        <begin position="339"/>
        <end position="348"/>
    </location>
</feature>
<evidence type="ECO:0000256" key="3">
    <source>
        <dbReference type="ARBA" id="ARBA00022777"/>
    </source>
</evidence>
<feature type="compositionally biased region" description="Basic and acidic residues" evidence="6">
    <location>
        <begin position="16"/>
        <end position="42"/>
    </location>
</feature>
<dbReference type="OrthoDB" id="4062651at2759"/>
<feature type="region of interest" description="Disordered" evidence="6">
    <location>
        <begin position="458"/>
        <end position="529"/>
    </location>
</feature>
<proteinExistence type="inferred from homology"/>
<evidence type="ECO:0000259" key="7">
    <source>
        <dbReference type="PROSITE" id="PS50011"/>
    </source>
</evidence>
<feature type="region of interest" description="Disordered" evidence="6">
    <location>
        <begin position="944"/>
        <end position="966"/>
    </location>
</feature>
<feature type="region of interest" description="Disordered" evidence="6">
    <location>
        <begin position="1046"/>
        <end position="1092"/>
    </location>
</feature>
<feature type="compositionally biased region" description="Basic and acidic residues" evidence="6">
    <location>
        <begin position="183"/>
        <end position="194"/>
    </location>
</feature>
<dbReference type="Pfam" id="PF00069">
    <property type="entry name" value="Pkinase"/>
    <property type="match status" value="1"/>
</dbReference>
<reference evidence="8 9" key="1">
    <citation type="journal article" date="2013" name="Plant Cell">
        <title>The transition from a phytopathogenic smut ancestor to an anamorphic biocontrol agent deciphered by comparative whole-genome analysis.</title>
        <authorList>
            <person name="Lefebvre F."/>
            <person name="Joly D.L."/>
            <person name="Labbe C."/>
            <person name="Teichmann B."/>
            <person name="Linning R."/>
            <person name="Belzile F."/>
            <person name="Bakkeren G."/>
            <person name="Belanger R.R."/>
        </authorList>
    </citation>
    <scope>NUCLEOTIDE SEQUENCE [LARGE SCALE GENOMIC DNA]</scope>
    <source>
        <strain evidence="8 9">PF-1</strain>
    </source>
</reference>
<evidence type="ECO:0000256" key="2">
    <source>
        <dbReference type="ARBA" id="ARBA00022741"/>
    </source>
</evidence>
<feature type="domain" description="Protein kinase" evidence="7">
    <location>
        <begin position="472"/>
        <end position="1150"/>
    </location>
</feature>
<feature type="compositionally biased region" description="Low complexity" evidence="6">
    <location>
        <begin position="276"/>
        <end position="296"/>
    </location>
</feature>
<dbReference type="GO" id="GO:0005634">
    <property type="term" value="C:nucleus"/>
    <property type="evidence" value="ECO:0007669"/>
    <property type="project" value="TreeGrafter"/>
</dbReference>
<feature type="compositionally biased region" description="Polar residues" evidence="6">
    <location>
        <begin position="297"/>
        <end position="311"/>
    </location>
</feature>
<dbReference type="GO" id="GO:0005524">
    <property type="term" value="F:ATP binding"/>
    <property type="evidence" value="ECO:0007669"/>
    <property type="project" value="UniProtKB-KW"/>
</dbReference>
<dbReference type="SMART" id="SM00220">
    <property type="entry name" value="S_TKc"/>
    <property type="match status" value="1"/>
</dbReference>
<dbReference type="PANTHER" id="PTHR11042">
    <property type="entry name" value="EUKARYOTIC TRANSLATION INITIATION FACTOR 2-ALPHA KINASE EIF2-ALPHA KINASE -RELATED"/>
    <property type="match status" value="1"/>
</dbReference>
<dbReference type="PANTHER" id="PTHR11042:SF190">
    <property type="entry name" value="MITOSIS INHIBITOR PROTEIN KINASE MIK1"/>
    <property type="match status" value="1"/>
</dbReference>
<feature type="compositionally biased region" description="Low complexity" evidence="6">
    <location>
        <begin position="607"/>
        <end position="625"/>
    </location>
</feature>
<name>A0A061HB80_9BASI</name>
<feature type="region of interest" description="Disordered" evidence="6">
    <location>
        <begin position="1"/>
        <end position="348"/>
    </location>
</feature>
<evidence type="ECO:0000256" key="6">
    <source>
        <dbReference type="SAM" id="MobiDB-lite"/>
    </source>
</evidence>
<evidence type="ECO:0000313" key="8">
    <source>
        <dbReference type="EMBL" id="EPQ29290.1"/>
    </source>
</evidence>
<dbReference type="KEGG" id="pfp:PFL1_03045"/>
<dbReference type="GeneID" id="19317157"/>
<dbReference type="RefSeq" id="XP_007878753.1">
    <property type="nucleotide sequence ID" value="XM_007880562.1"/>
</dbReference>
<feature type="compositionally biased region" description="Polar residues" evidence="6">
    <location>
        <begin position="990"/>
        <end position="1001"/>
    </location>
</feature>
<dbReference type="GO" id="GO:0005737">
    <property type="term" value="C:cytoplasm"/>
    <property type="evidence" value="ECO:0007669"/>
    <property type="project" value="TreeGrafter"/>
</dbReference>
<feature type="region of interest" description="Disordered" evidence="6">
    <location>
        <begin position="787"/>
        <end position="829"/>
    </location>
</feature>
<dbReference type="Proteomes" id="UP000053664">
    <property type="component" value="Unassembled WGS sequence"/>
</dbReference>
<keyword evidence="4" id="KW-0067">ATP-binding</keyword>
<dbReference type="PROSITE" id="PS50011">
    <property type="entry name" value="PROTEIN_KINASE_DOM"/>
    <property type="match status" value="1"/>
</dbReference>
<feature type="compositionally biased region" description="Low complexity" evidence="6">
    <location>
        <begin position="484"/>
        <end position="494"/>
    </location>
</feature>
<keyword evidence="3" id="KW-0418">Kinase</keyword>
<comment type="similarity">
    <text evidence="5">Belongs to the protein kinase superfamily. Ser/Thr protein kinase family. GCN2 subfamily.</text>
</comment>
<feature type="compositionally biased region" description="Low complexity" evidence="6">
    <location>
        <begin position="230"/>
        <end position="269"/>
    </location>
</feature>
<dbReference type="EMBL" id="KE361631">
    <property type="protein sequence ID" value="EPQ29290.1"/>
    <property type="molecule type" value="Genomic_DNA"/>
</dbReference>
<dbReference type="InterPro" id="IPR050339">
    <property type="entry name" value="CC_SR_Kinase"/>
</dbReference>
<organism evidence="8 9">
    <name type="scientific">Pseudozyma flocculosa PF-1</name>
    <dbReference type="NCBI Taxonomy" id="1277687"/>
    <lineage>
        <taxon>Eukaryota</taxon>
        <taxon>Fungi</taxon>
        <taxon>Dikarya</taxon>
        <taxon>Basidiomycota</taxon>
        <taxon>Ustilaginomycotina</taxon>
        <taxon>Ustilaginomycetes</taxon>
        <taxon>Ustilaginales</taxon>
        <taxon>Ustilaginaceae</taxon>
        <taxon>Pseudozyma</taxon>
    </lineage>
</organism>
<dbReference type="InterPro" id="IPR011009">
    <property type="entry name" value="Kinase-like_dom_sf"/>
</dbReference>
<dbReference type="Gene3D" id="1.10.510.10">
    <property type="entry name" value="Transferase(Phosphotransferase) domain 1"/>
    <property type="match status" value="1"/>
</dbReference>
<protein>
    <recommendedName>
        <fullName evidence="7">Protein kinase domain-containing protein</fullName>
    </recommendedName>
</protein>
<dbReference type="AlphaFoldDB" id="A0A061HB80"/>
<dbReference type="InterPro" id="IPR008271">
    <property type="entry name" value="Ser/Thr_kinase_AS"/>
</dbReference>
<dbReference type="eggNOG" id="KOG0586">
    <property type="taxonomic scope" value="Eukaryota"/>
</dbReference>
<accession>A0A061HB80</accession>
<evidence type="ECO:0000256" key="4">
    <source>
        <dbReference type="ARBA" id="ARBA00022840"/>
    </source>
</evidence>
<feature type="compositionally biased region" description="Low complexity" evidence="6">
    <location>
        <begin position="1062"/>
        <end position="1071"/>
    </location>
</feature>
<gene>
    <name evidence="8" type="ORF">PFL1_03045</name>
</gene>
<evidence type="ECO:0000256" key="5">
    <source>
        <dbReference type="ARBA" id="ARBA00037982"/>
    </source>
</evidence>
<feature type="compositionally biased region" description="Polar residues" evidence="6">
    <location>
        <begin position="506"/>
        <end position="523"/>
    </location>
</feature>
<sequence length="1150" mass="121521">MAPTRGQEAKLAAGKRQREKDKDKERMSGKDGDRQLEARPDESGPIPVAGSALDRRGSRPKAPWPLDTFFGHASARLFGGSGSSGKREDATLTPASQAAALHSDQRRLSIPGRRSSSSSSSFSDPLRIEADKQLSPQLSDLPVTPPDSGMSDFQLPAVADLDDAPFQGKERGSNGQASLARFMDGRKESVEDPAKTPPPVKPPSKNDIFNSRSVWIAPAPAPPPALPVDRSSSGRGPSISESPASPPTAAAPRTASKTSLFFASSSTPTVTPPPSASRSRASADLPSSSASQAASPQGTEPSSSALKTTAAGQLPAEGIGGGGRPTGGHSRKSSLGRANTEEREREEARIRQAKDVEFRLCPSREFLLGEGRHCNVFLGSYYSKRKQAESDPGSPGRSAGSLRARLDLKGPHWKLCAIKRLHADRQSQLLGLDEAFALRRLGAHPNIIRLIDIRDEVEFTPSPQPSPRAPPRDMLSDLGKGLPSARSGGAARAGNVSTAAGRELSESTAPSSPHSHGRSTSDMTGKAEVLSEARTLKRALAAQTEAEVAGDWENDSATLGKASAARKTGSLRVERRGPRHSEVPTLKIASPEKDRLDLGRFGAEGQDASGDASRASSSPLLPPASAGAADTPRLLILLELLPNSLANYTRLHPERVDLEQWHCWAREMTSAVAWLHDRGCIHADLKKENMLLTDELTIKLCDFNSAVFPNPADPPTDGMGLGTPAYGAPELSRATGGPGASSFSFPIDIYSLGAVLYSLATGVEPFSNARSVIEILQRKRAFFESEENSRADRLAVEAGGSSNPASSPASRSNSMRGRRSERGGDDSSFCLSPGAISRSLAALTMPSSPISASGGGRNASTDSLESVASSITTISGRNPSPYAIACLLDPSPEPRGLLVNENEAPRKGLLSPILTQQSGVERRASMGRLQQKNPASSLRLRTAQLGDEADRGKPARSAGTPISSRLSVPFAARPDVLRRASSFGDGVQPGSETVSAHNAGSSHHPGPTALPSRIDEISSPPMRPSGLRAALTPSDLDLDADLQTPTREAGASPLPPWEVRSRQTSSTTSVQHPEAEQTSAKATGGPRMSDDLDDDYRVDLRPYADGHPALILAGGGRLPDEARDLLRSMVKASPQARPTAREVFDALQRM</sequence>
<evidence type="ECO:0000256" key="1">
    <source>
        <dbReference type="ARBA" id="ARBA00022679"/>
    </source>
</evidence>